<dbReference type="EMBL" id="CABITT030000008">
    <property type="protein sequence ID" value="VVB17624.1"/>
    <property type="molecule type" value="Genomic_DNA"/>
</dbReference>
<accession>A0A565CVP2</accession>
<keyword evidence="9" id="KW-0256">Endoplasmic reticulum</keyword>
<dbReference type="GO" id="GO:0016787">
    <property type="term" value="F:hydrolase activity"/>
    <property type="evidence" value="ECO:0007669"/>
    <property type="project" value="UniProtKB-KW"/>
</dbReference>
<dbReference type="GO" id="GO:0010372">
    <property type="term" value="P:positive regulation of gibberellin biosynthetic process"/>
    <property type="evidence" value="ECO:0007669"/>
    <property type="project" value="UniProtKB-ARBA"/>
</dbReference>
<dbReference type="Pfam" id="PF00565">
    <property type="entry name" value="SNase"/>
    <property type="match status" value="5"/>
</dbReference>
<reference evidence="14" key="1">
    <citation type="submission" date="2019-07" db="EMBL/GenBank/DDBJ databases">
        <authorList>
            <person name="Dittberner H."/>
        </authorList>
    </citation>
    <scope>NUCLEOTIDE SEQUENCE [LARGE SCALE GENOMIC DNA]</scope>
</reference>
<evidence type="ECO:0000256" key="2">
    <source>
        <dbReference type="ARBA" id="ARBA00004463"/>
    </source>
</evidence>
<dbReference type="GO" id="GO:0048471">
    <property type="term" value="C:perinuclear region of cytoplasm"/>
    <property type="evidence" value="ECO:0007669"/>
    <property type="project" value="UniProtKB-SubCell"/>
</dbReference>
<dbReference type="GO" id="GO:0031047">
    <property type="term" value="P:regulatory ncRNA-mediated gene silencing"/>
    <property type="evidence" value="ECO:0007669"/>
    <property type="project" value="UniProtKB-UniRule"/>
</dbReference>
<keyword evidence="10" id="KW-0007">Acetylation</keyword>
<gene>
    <name evidence="14" type="ORF">ANE_LOCUS28068</name>
</gene>
<dbReference type="GO" id="GO:0004518">
    <property type="term" value="F:nuclease activity"/>
    <property type="evidence" value="ECO:0007669"/>
    <property type="project" value="UniProtKB-KW"/>
</dbReference>
<dbReference type="GO" id="GO:0031332">
    <property type="term" value="C:RNAi effector complex"/>
    <property type="evidence" value="ECO:0007669"/>
    <property type="project" value="InterPro"/>
</dbReference>
<dbReference type="Gene3D" id="2.30.30.140">
    <property type="match status" value="1"/>
</dbReference>
<dbReference type="GO" id="GO:0006402">
    <property type="term" value="P:mRNA catabolic process"/>
    <property type="evidence" value="ECO:0007669"/>
    <property type="project" value="UniProtKB-UniRule"/>
</dbReference>
<dbReference type="InterPro" id="IPR047395">
    <property type="entry name" value="Tudor_AtTudor1-like"/>
</dbReference>
<dbReference type="PANTHER" id="PTHR12302:SF2">
    <property type="entry name" value="STAPHYLOCOCCAL NUCLEASE DOMAIN-CONTAINING PROTEIN 1"/>
    <property type="match status" value="1"/>
</dbReference>
<dbReference type="FunFam" id="2.40.50.90:FF:000010">
    <property type="entry name" value="Ribonuclease"/>
    <property type="match status" value="1"/>
</dbReference>
<keyword evidence="5" id="KW-0597">Phosphoprotein</keyword>
<feature type="domain" description="TNase-like" evidence="13">
    <location>
        <begin position="188"/>
        <end position="369"/>
    </location>
</feature>
<dbReference type="GO" id="GO:0003729">
    <property type="term" value="F:mRNA binding"/>
    <property type="evidence" value="ECO:0007669"/>
    <property type="project" value="UniProtKB-ARBA"/>
</dbReference>
<dbReference type="GO" id="GO:0005783">
    <property type="term" value="C:endoplasmic reticulum"/>
    <property type="evidence" value="ECO:0007669"/>
    <property type="project" value="UniProtKB-SubCell"/>
</dbReference>
<evidence type="ECO:0000256" key="8">
    <source>
        <dbReference type="ARBA" id="ARBA00022801"/>
    </source>
</evidence>
<protein>
    <recommendedName>
        <fullName evidence="11">Ribonuclease</fullName>
    </recommendedName>
</protein>
<dbReference type="FunFam" id="2.40.50.90:FF:000011">
    <property type="entry name" value="Ribonuclease"/>
    <property type="match status" value="1"/>
</dbReference>
<dbReference type="CDD" id="cd20443">
    <property type="entry name" value="Tudor_AtTudor1-like"/>
    <property type="match status" value="1"/>
</dbReference>
<dbReference type="PROSITE" id="PS50304">
    <property type="entry name" value="TUDOR"/>
    <property type="match status" value="1"/>
</dbReference>
<dbReference type="GO" id="GO:0034605">
    <property type="term" value="P:cellular response to heat"/>
    <property type="evidence" value="ECO:0007669"/>
    <property type="project" value="UniProtKB-ARBA"/>
</dbReference>
<dbReference type="SMART" id="SM00333">
    <property type="entry name" value="TUDOR"/>
    <property type="match status" value="1"/>
</dbReference>
<dbReference type="SUPFAM" id="SSF63748">
    <property type="entry name" value="Tudor/PWWP/MBT"/>
    <property type="match status" value="1"/>
</dbReference>
<dbReference type="Pfam" id="PF00567">
    <property type="entry name" value="TUDOR"/>
    <property type="match status" value="1"/>
</dbReference>
<keyword evidence="6" id="KW-0540">Nuclease</keyword>
<dbReference type="FunFam" id="2.40.50.90:FF:000018">
    <property type="entry name" value="Ribonuclease"/>
    <property type="match status" value="1"/>
</dbReference>
<feature type="domain" description="TNase-like" evidence="13">
    <location>
        <begin position="383"/>
        <end position="554"/>
    </location>
</feature>
<dbReference type="PANTHER" id="PTHR12302">
    <property type="entry name" value="EBNA2 BINDING PROTEIN P100"/>
    <property type="match status" value="1"/>
</dbReference>
<evidence type="ECO:0000259" key="12">
    <source>
        <dbReference type="PROSITE" id="PS50304"/>
    </source>
</evidence>
<evidence type="ECO:0000259" key="13">
    <source>
        <dbReference type="PROSITE" id="PS50830"/>
    </source>
</evidence>
<dbReference type="OrthoDB" id="10023235at2759"/>
<comment type="function">
    <text evidence="11">Cytoprotective ribonuclease (RNase) required for resistance to abiotic stresses, acting as a positive regulator of mRNA decapping during stress.</text>
</comment>
<evidence type="ECO:0000313" key="14">
    <source>
        <dbReference type="EMBL" id="VVB17624.1"/>
    </source>
</evidence>
<evidence type="ECO:0000256" key="10">
    <source>
        <dbReference type="ARBA" id="ARBA00022990"/>
    </source>
</evidence>
<sequence length="984" mass="107765">MATVAATENQWLKGRVKAVTSGDCLVITALTHNRPGPPPEKTITLSSLMAPKMARRGGIDEPFAWESREFLRKLCIGKEVAFKVDYKVEAIAGREFGSVYLGNENLAKLVVQNGWAKVREPGQQNQDKVSPYISELLQLEEQAKQEGFGRWSKVPGAAEASIRNIPPSAVGDSGNFDAMGLLAASKGKPMEGIVEQVRDGSTIRVYLLPEFQFVQVFVAGLQAPSMGRRSTQETVVEPDVTSALNGEASAEPRGPLTSAQRLAASASAASSVEVSSDPFAMEAKYFTELRVLNRDVRIVLEGVDKFNNLIGSVYYSDGDTVKDLGLELVENGLAKYVEWSANMMEEEAKKKLKAAELQCKKNKVKMWANYVPPASNSKAIHDQNFTGKVVEVVSGDCLVVADDSIPFGSPMAERRVCLSSIRSPKMGNPRREEKPAPYAREAREFLRQRLIGKQVVVQMEYSRKISPADGVTTSGANDSRVMDFGSVFIPSPTKGDTAEAAAATAGVNIAELIIARGFGTVVRHRDFEERSNHYDALLAAEARAIAGKKGIQSAKDSPAMHITDLTVASAKKAKDFLPSLHRSRRISAVVEYVLSGHRFKLYIPKETCSIAFAFSGVRCPGRGEPYSEEAIALMRRKIMQRDVEIEVETVDRTGTFLGSMWESRTNAATYLLEAGLAKMHGFGADRVPEAHLLELAERSAKNQKLKIWENYVEGEEVVNGGATVETKQKETLKVVVTEVLGGGRFYVQTGGDQKVTSIQNQLASLSLKDAPIVGSFNPKRGDIVLAQFSLDNSWNRAMIVNAPREAVQSPDEKFEVFYIDYGNQETVPYSAIRPIEPSVSSAPGLAQLCRLAYIKVPSLEEDFGPEAGEYLHTVTLGSGKEFRAVVEERDTSGGKVKGQGTGTELAVTLIAVDDEISVNAAMLEEGIARLEKRKKWEHKDKKAALDALEEFQEKARKSRIRIWQYGDIQSDDEDSVPVRKPGRG</sequence>
<dbReference type="Proteomes" id="UP000489600">
    <property type="component" value="Unassembled WGS sequence"/>
</dbReference>
<dbReference type="AlphaFoldDB" id="A0A565CVP2"/>
<dbReference type="GO" id="GO:0006397">
    <property type="term" value="P:mRNA processing"/>
    <property type="evidence" value="ECO:0007669"/>
    <property type="project" value="UniProtKB-ARBA"/>
</dbReference>
<comment type="caution">
    <text evidence="14">The sequence shown here is derived from an EMBL/GenBank/DDBJ whole genome shotgun (WGS) entry which is preliminary data.</text>
</comment>
<dbReference type="InterPro" id="IPR016685">
    <property type="entry name" value="Silence_cplx_Nase-comp_TudorSN"/>
</dbReference>
<dbReference type="InterPro" id="IPR035437">
    <property type="entry name" value="SNase_OB-fold_sf"/>
</dbReference>
<evidence type="ECO:0000256" key="11">
    <source>
        <dbReference type="PIRNR" id="PIRNR017179"/>
    </source>
</evidence>
<evidence type="ECO:0000313" key="15">
    <source>
        <dbReference type="Proteomes" id="UP000489600"/>
    </source>
</evidence>
<dbReference type="FunFam" id="2.40.50.90:FF:000015">
    <property type="entry name" value="Ribonuclease"/>
    <property type="match status" value="1"/>
</dbReference>
<keyword evidence="15" id="KW-1185">Reference proteome</keyword>
<evidence type="ECO:0000256" key="3">
    <source>
        <dbReference type="ARBA" id="ARBA00004556"/>
    </source>
</evidence>
<feature type="domain" description="TNase-like" evidence="13">
    <location>
        <begin position="10"/>
        <end position="153"/>
    </location>
</feature>
<comment type="subcellular location">
    <subcellularLocation>
        <location evidence="3">Cytoplasm</location>
        <location evidence="3">Perinuclear region</location>
    </subcellularLocation>
    <subcellularLocation>
        <location evidence="2">Cytoplasmic granule</location>
    </subcellularLocation>
    <subcellularLocation>
        <location evidence="1">Endoplasmic reticulum</location>
    </subcellularLocation>
</comment>
<feature type="domain" description="Tudor" evidence="12">
    <location>
        <begin position="777"/>
        <end position="842"/>
    </location>
</feature>
<evidence type="ECO:0000256" key="9">
    <source>
        <dbReference type="ARBA" id="ARBA00022824"/>
    </source>
</evidence>
<proteinExistence type="predicted"/>
<name>A0A565CVP2_9BRAS</name>
<feature type="domain" description="TNase-like" evidence="13">
    <location>
        <begin position="730"/>
        <end position="965"/>
    </location>
</feature>
<dbReference type="PROSITE" id="PS50830">
    <property type="entry name" value="TNASE_3"/>
    <property type="match status" value="5"/>
</dbReference>
<dbReference type="GO" id="GO:0000932">
    <property type="term" value="C:P-body"/>
    <property type="evidence" value="ECO:0007669"/>
    <property type="project" value="UniProtKB-ARBA"/>
</dbReference>
<dbReference type="GO" id="GO:0010494">
    <property type="term" value="C:cytoplasmic stress granule"/>
    <property type="evidence" value="ECO:0007669"/>
    <property type="project" value="UniProtKB-ARBA"/>
</dbReference>
<dbReference type="PIRSF" id="PIRSF017179">
    <property type="entry name" value="RISC-Tudor-SN"/>
    <property type="match status" value="1"/>
</dbReference>
<keyword evidence="8" id="KW-0378">Hydrolase</keyword>
<dbReference type="SMART" id="SM00318">
    <property type="entry name" value="SNc"/>
    <property type="match status" value="4"/>
</dbReference>
<evidence type="ECO:0000256" key="6">
    <source>
        <dbReference type="ARBA" id="ARBA00022722"/>
    </source>
</evidence>
<keyword evidence="4 11" id="KW-0963">Cytoplasm</keyword>
<dbReference type="Gene3D" id="2.40.50.90">
    <property type="match status" value="5"/>
</dbReference>
<dbReference type="GO" id="GO:0005635">
    <property type="term" value="C:nuclear envelope"/>
    <property type="evidence" value="ECO:0007669"/>
    <property type="project" value="UniProtKB-ARBA"/>
</dbReference>
<evidence type="ECO:0000256" key="5">
    <source>
        <dbReference type="ARBA" id="ARBA00022553"/>
    </source>
</evidence>
<dbReference type="InterPro" id="IPR002999">
    <property type="entry name" value="Tudor"/>
</dbReference>
<dbReference type="FunFam" id="2.30.30.140:FF:000018">
    <property type="entry name" value="Serine/threonine-protein kinase 31"/>
    <property type="match status" value="1"/>
</dbReference>
<dbReference type="GO" id="GO:0005829">
    <property type="term" value="C:cytosol"/>
    <property type="evidence" value="ECO:0007669"/>
    <property type="project" value="UniProtKB-UniRule"/>
</dbReference>
<organism evidence="14 15">
    <name type="scientific">Arabis nemorensis</name>
    <dbReference type="NCBI Taxonomy" id="586526"/>
    <lineage>
        <taxon>Eukaryota</taxon>
        <taxon>Viridiplantae</taxon>
        <taxon>Streptophyta</taxon>
        <taxon>Embryophyta</taxon>
        <taxon>Tracheophyta</taxon>
        <taxon>Spermatophyta</taxon>
        <taxon>Magnoliopsida</taxon>
        <taxon>eudicotyledons</taxon>
        <taxon>Gunneridae</taxon>
        <taxon>Pentapetalae</taxon>
        <taxon>rosids</taxon>
        <taxon>malvids</taxon>
        <taxon>Brassicales</taxon>
        <taxon>Brassicaceae</taxon>
        <taxon>Arabideae</taxon>
        <taxon>Arabis</taxon>
    </lineage>
</organism>
<evidence type="ECO:0000256" key="4">
    <source>
        <dbReference type="ARBA" id="ARBA00022490"/>
    </source>
</evidence>
<dbReference type="GO" id="GO:0009651">
    <property type="term" value="P:response to salt stress"/>
    <property type="evidence" value="ECO:0007669"/>
    <property type="project" value="UniProtKB-ARBA"/>
</dbReference>
<evidence type="ECO:0000256" key="1">
    <source>
        <dbReference type="ARBA" id="ARBA00004240"/>
    </source>
</evidence>
<keyword evidence="7" id="KW-0677">Repeat</keyword>
<feature type="domain" description="TNase-like" evidence="13">
    <location>
        <begin position="584"/>
        <end position="710"/>
    </location>
</feature>
<dbReference type="SUPFAM" id="SSF50199">
    <property type="entry name" value="Staphylococcal nuclease"/>
    <property type="match status" value="5"/>
</dbReference>
<evidence type="ECO:0000256" key="7">
    <source>
        <dbReference type="ARBA" id="ARBA00022737"/>
    </source>
</evidence>
<dbReference type="InterPro" id="IPR016071">
    <property type="entry name" value="Staphylococal_nuclease_OB-fold"/>
</dbReference>